<dbReference type="RefSeq" id="XP_068355345.1">
    <property type="nucleotide sequence ID" value="XM_068507542.1"/>
</dbReference>
<dbReference type="VEuPathDB" id="TrichDB:TRFO_30778"/>
<dbReference type="InterPro" id="IPR016024">
    <property type="entry name" value="ARM-type_fold"/>
</dbReference>
<dbReference type="InterPro" id="IPR011989">
    <property type="entry name" value="ARM-like"/>
</dbReference>
<name>A0A1J4JSX0_9EUKA</name>
<dbReference type="GeneID" id="94842246"/>
<dbReference type="AlphaFoldDB" id="A0A1J4JSX0"/>
<dbReference type="SUPFAM" id="SSF48371">
    <property type="entry name" value="ARM repeat"/>
    <property type="match status" value="1"/>
</dbReference>
<evidence type="ECO:0000313" key="1">
    <source>
        <dbReference type="EMBL" id="OHT02209.1"/>
    </source>
</evidence>
<dbReference type="Gene3D" id="1.25.10.10">
    <property type="entry name" value="Leucine-rich Repeat Variant"/>
    <property type="match status" value="1"/>
</dbReference>
<dbReference type="Proteomes" id="UP000179807">
    <property type="component" value="Unassembled WGS sequence"/>
</dbReference>
<proteinExistence type="predicted"/>
<evidence type="ECO:0000313" key="2">
    <source>
        <dbReference type="Proteomes" id="UP000179807"/>
    </source>
</evidence>
<evidence type="ECO:0008006" key="3">
    <source>
        <dbReference type="Google" id="ProtNLM"/>
    </source>
</evidence>
<keyword evidence="2" id="KW-1185">Reference proteome</keyword>
<protein>
    <recommendedName>
        <fullName evidence="3">Importin N-terminal domain-containing protein</fullName>
    </recommendedName>
</protein>
<gene>
    <name evidence="1" type="ORF">TRFO_30778</name>
</gene>
<reference evidence="1" key="1">
    <citation type="submission" date="2016-10" db="EMBL/GenBank/DDBJ databases">
        <authorList>
            <person name="Benchimol M."/>
            <person name="Almeida L.G."/>
            <person name="Vasconcelos A.T."/>
            <person name="Perreira-Neves A."/>
            <person name="Rosa I.A."/>
            <person name="Tasca T."/>
            <person name="Bogo M.R."/>
            <person name="de Souza W."/>
        </authorList>
    </citation>
    <scope>NUCLEOTIDE SEQUENCE [LARGE SCALE GENOMIC DNA]</scope>
    <source>
        <strain evidence="1">K</strain>
    </source>
</reference>
<dbReference type="EMBL" id="MLAK01000877">
    <property type="protein sequence ID" value="OHT02209.1"/>
    <property type="molecule type" value="Genomic_DNA"/>
</dbReference>
<sequence>MFSELLLNLYHPNHEIRINAEKMIIEIRDTNQNTYYDEIKKILSLSEVDTRILHAAIVLLGQSIHMNSNDSFNPHFFEELSTLILPKIDPFRSNIAHTASILLGEVLGYLVRDKCHPHIIQHLIDLFNNAPNNDFIHYYLITLKTLLESSDLEKTHSTIVFNLLLHLFQNPETADDALETICAMTEEIQEAATEESKQFFIQQLLERTNQTEHKKSCYKCWTKLMKNAFNFILPCSNIIMKIAFNDISVSNDHEILIESILFLKSIIKYQKRTQTQIINFTFFDELLIPLIRVFSLIENENILDANESQNPHLVAQDTLSLLISIFSDHSSKVIIPIIISFSQQNSITALELSLFFLSMIIIYSTNIPSNEDILNLICNTLNHQNVRIRFSSIRTLNVFLKRIKNEIEEIFFALNAFPLLMNLFSANDHPIILRKAVHSLTRLAVFETIPINNVYHLFFSIINTHTDELVVSDTMNCFPKIIKKRNMNENMLIIEPTIQLLNAPLISPRLSTFFEEIQCIFTTLIDEVTIAALDYLPVAFSFLIQYENPCILLGLAEMAKVFGQDYIQENYIQTTIELLFGFITCNFSDSDSMFYCCCAITIFSKMPWFQPFVQKTTELLFNVFESHNLIAIVGLSAIYDNYYQYLIPFNTKFIEVATQAFLEVVKGEENQDEEIIIGCIEIVQTCYENTQKPEILNVIFNILNEIVLMEEPSPNVIFNTINMIKTVDVELLQDLNQNSNIISNLMTLAREYDLEDIFDDFLSVFNNI</sequence>
<comment type="caution">
    <text evidence="1">The sequence shown here is derived from an EMBL/GenBank/DDBJ whole genome shotgun (WGS) entry which is preliminary data.</text>
</comment>
<accession>A0A1J4JSX0</accession>
<organism evidence="1 2">
    <name type="scientific">Tritrichomonas foetus</name>
    <dbReference type="NCBI Taxonomy" id="1144522"/>
    <lineage>
        <taxon>Eukaryota</taxon>
        <taxon>Metamonada</taxon>
        <taxon>Parabasalia</taxon>
        <taxon>Tritrichomonadida</taxon>
        <taxon>Tritrichomonadidae</taxon>
        <taxon>Tritrichomonas</taxon>
    </lineage>
</organism>